<dbReference type="Proteomes" id="UP001300496">
    <property type="component" value="Unassembled WGS sequence"/>
</dbReference>
<evidence type="ECO:0000313" key="3">
    <source>
        <dbReference type="Proteomes" id="UP001300496"/>
    </source>
</evidence>
<feature type="domain" description="Peptidoglycan binding-like" evidence="1">
    <location>
        <begin position="126"/>
        <end position="172"/>
    </location>
</feature>
<comment type="caution">
    <text evidence="2">The sequence shown here is derived from an EMBL/GenBank/DDBJ whole genome shotgun (WGS) entry which is preliminary data.</text>
</comment>
<organism evidence="2 3">
    <name type="scientific">Microbacterium memoriense</name>
    <dbReference type="NCBI Taxonomy" id="2978350"/>
    <lineage>
        <taxon>Bacteria</taxon>
        <taxon>Bacillati</taxon>
        <taxon>Actinomycetota</taxon>
        <taxon>Actinomycetes</taxon>
        <taxon>Micrococcales</taxon>
        <taxon>Microbacteriaceae</taxon>
        <taxon>Microbacterium</taxon>
    </lineage>
</organism>
<dbReference type="RefSeq" id="WP_261607455.1">
    <property type="nucleotide sequence ID" value="NZ_JAODOR010000012.1"/>
</dbReference>
<gene>
    <name evidence="2" type="ORF">N4R40_11125</name>
</gene>
<dbReference type="InterPro" id="IPR002477">
    <property type="entry name" value="Peptidoglycan-bd-like"/>
</dbReference>
<dbReference type="InterPro" id="IPR036366">
    <property type="entry name" value="PGBDSf"/>
</dbReference>
<protein>
    <submittedName>
        <fullName evidence="2">Peptidoglycan-binding protein</fullName>
    </submittedName>
</protein>
<dbReference type="SUPFAM" id="SSF47090">
    <property type="entry name" value="PGBD-like"/>
    <property type="match status" value="1"/>
</dbReference>
<dbReference type="InterPro" id="IPR036365">
    <property type="entry name" value="PGBD-like_sf"/>
</dbReference>
<keyword evidence="3" id="KW-1185">Reference proteome</keyword>
<sequence>MNGSHAKRIGPAVGWFLAGTALTGALAWSMLTVVRPPDDPTSAAKFTLVEVVAGEVGSTVRLNTVAAWTTSPVGTNRAVGVVTSIGAEAGAEVSQGSALYSVDLHPVVIARGVVPSFRDISEGSKGEDVRQIQQLLADLGFYRGEVGGEAGTVTAAAIRAWQKSLNVEVTGTVRSGDVIFVPTLPARVALNIEEIYRGASLVGGESAVSGLSPSPAFNVPVTDSQASLMPAGTRVLITSPNGSVWDAVAEEQVRDEVAGSITVKLGSGGQDPICKQECAQIPVDDSITLSSEVVTVETVTGLVVPSAALVSAADGQLAVIDEAGIRRSATVMGTARGMAVIDGVDAGVRVRVPGEATG</sequence>
<dbReference type="Gene3D" id="1.10.101.10">
    <property type="entry name" value="PGBD-like superfamily/PGBD"/>
    <property type="match status" value="1"/>
</dbReference>
<name>A0ABT2PGK8_9MICO</name>
<proteinExistence type="predicted"/>
<dbReference type="EMBL" id="JAODOR010000012">
    <property type="protein sequence ID" value="MCT9002918.1"/>
    <property type="molecule type" value="Genomic_DNA"/>
</dbReference>
<evidence type="ECO:0000259" key="1">
    <source>
        <dbReference type="Pfam" id="PF01471"/>
    </source>
</evidence>
<reference evidence="2 3" key="1">
    <citation type="journal article" date="2024" name="Int. J. Syst. Evol. Microbiol.">
        <title>Microbacterium memoriense sp. nov., a member of the Actinomycetota from marine beach sediment of the north coast of Portugal.</title>
        <authorList>
            <person name="Santos J.D.N.D."/>
            <person name="Klimek D."/>
            <person name="Calusinska M."/>
            <person name="Lobo-da-Cunha A."/>
            <person name="Catita J."/>
            <person name="Goncalves H."/>
            <person name="Gonzalez I."/>
            <person name="Lage O.M."/>
        </authorList>
    </citation>
    <scope>NUCLEOTIDE SEQUENCE [LARGE SCALE GENOMIC DNA]</scope>
    <source>
        <strain evidence="2 3">PMIC_1C1B</strain>
    </source>
</reference>
<dbReference type="Pfam" id="PF01471">
    <property type="entry name" value="PG_binding_1"/>
    <property type="match status" value="1"/>
</dbReference>
<accession>A0ABT2PGK8</accession>
<evidence type="ECO:0000313" key="2">
    <source>
        <dbReference type="EMBL" id="MCT9002918.1"/>
    </source>
</evidence>